<dbReference type="Proteomes" id="UP000446866">
    <property type="component" value="Unassembled WGS sequence"/>
</dbReference>
<keyword evidence="2" id="KW-1185">Reference proteome</keyword>
<dbReference type="EMBL" id="QXWK01000034">
    <property type="protein sequence ID" value="NBH62739.1"/>
    <property type="molecule type" value="Genomic_DNA"/>
</dbReference>
<sequence>MLKPYNELRKIDVLPYCEERETKNERGKTVKVPYLNWAKCKDLLHENGAEVVYFEPLVNDNGSTLFMTDIPFTDSKGNHNRCFEVRVKIVIDDLEFIQNYPLLNGMYVVREDTVNQLRLSNAQARAFVKGVAIRTGLGFGLWISNDETTKTENEENLYSHSILKIRERLNQTITKKLDEGKSLDVIAKATGLQEGEDVREIVRYCNKIYSFEELLNKI</sequence>
<proteinExistence type="predicted"/>
<evidence type="ECO:0000313" key="2">
    <source>
        <dbReference type="Proteomes" id="UP000446866"/>
    </source>
</evidence>
<reference evidence="1 2" key="1">
    <citation type="submission" date="2018-08" db="EMBL/GenBank/DDBJ databases">
        <title>Murine metabolic-syndrome-specific gut microbial biobank.</title>
        <authorList>
            <person name="Liu C."/>
        </authorList>
    </citation>
    <scope>NUCLEOTIDE SEQUENCE [LARGE SCALE GENOMIC DNA]</scope>
    <source>
        <strain evidence="1 2">28</strain>
    </source>
</reference>
<name>A0A845QLQ8_9FIRM</name>
<accession>A0A845QLQ8</accession>
<gene>
    <name evidence="1" type="ORF">D0435_13875</name>
</gene>
<dbReference type="AlphaFoldDB" id="A0A845QLQ8"/>
<organism evidence="1 2">
    <name type="scientific">Anaerotruncus colihominis</name>
    <dbReference type="NCBI Taxonomy" id="169435"/>
    <lineage>
        <taxon>Bacteria</taxon>
        <taxon>Bacillati</taxon>
        <taxon>Bacillota</taxon>
        <taxon>Clostridia</taxon>
        <taxon>Eubacteriales</taxon>
        <taxon>Oscillospiraceae</taxon>
        <taxon>Anaerotruncus</taxon>
    </lineage>
</organism>
<dbReference type="RefSeq" id="WP_160203023.1">
    <property type="nucleotide sequence ID" value="NZ_QXWK01000034.1"/>
</dbReference>
<comment type="caution">
    <text evidence="1">The sequence shown here is derived from an EMBL/GenBank/DDBJ whole genome shotgun (WGS) entry which is preliminary data.</text>
</comment>
<protein>
    <submittedName>
        <fullName evidence="1">DUF1071 domain-containing protein</fullName>
    </submittedName>
</protein>
<evidence type="ECO:0000313" key="1">
    <source>
        <dbReference type="EMBL" id="NBH62739.1"/>
    </source>
</evidence>